<proteinExistence type="predicted"/>
<keyword evidence="3" id="KW-1185">Reference proteome</keyword>
<keyword evidence="1" id="KW-0732">Signal</keyword>
<evidence type="ECO:0000313" key="3">
    <source>
        <dbReference type="Proteomes" id="UP000618931"/>
    </source>
</evidence>
<organism evidence="2 3">
    <name type="scientific">Hymenobacter ruricola</name>
    <dbReference type="NCBI Taxonomy" id="2791023"/>
    <lineage>
        <taxon>Bacteria</taxon>
        <taxon>Pseudomonadati</taxon>
        <taxon>Bacteroidota</taxon>
        <taxon>Cytophagia</taxon>
        <taxon>Cytophagales</taxon>
        <taxon>Hymenobacteraceae</taxon>
        <taxon>Hymenobacter</taxon>
    </lineage>
</organism>
<gene>
    <name evidence="2" type="ORF">I2H31_06420</name>
</gene>
<dbReference type="Proteomes" id="UP000618931">
    <property type="component" value="Unassembled WGS sequence"/>
</dbReference>
<accession>A0ABS0I1B9</accession>
<protein>
    <submittedName>
        <fullName evidence="2">Uncharacterized protein</fullName>
    </submittedName>
</protein>
<name>A0ABS0I1B9_9BACT</name>
<feature type="chain" id="PRO_5046194630" evidence="1">
    <location>
        <begin position="21"/>
        <end position="158"/>
    </location>
</feature>
<comment type="caution">
    <text evidence="2">The sequence shown here is derived from an EMBL/GenBank/DDBJ whole genome shotgun (WGS) entry which is preliminary data.</text>
</comment>
<dbReference type="EMBL" id="JADQDM010000002">
    <property type="protein sequence ID" value="MBF9220734.1"/>
    <property type="molecule type" value="Genomic_DNA"/>
</dbReference>
<dbReference type="RefSeq" id="WP_196292170.1">
    <property type="nucleotide sequence ID" value="NZ_JADQDM010000002.1"/>
</dbReference>
<reference evidence="2 3" key="1">
    <citation type="submission" date="2020-11" db="EMBL/GenBank/DDBJ databases">
        <authorList>
            <person name="Kim M.K."/>
        </authorList>
    </citation>
    <scope>NUCLEOTIDE SEQUENCE [LARGE SCALE GENOMIC DNA]</scope>
    <source>
        <strain evidence="2 3">BT662</strain>
    </source>
</reference>
<feature type="signal peptide" evidence="1">
    <location>
        <begin position="1"/>
        <end position="20"/>
    </location>
</feature>
<evidence type="ECO:0000313" key="2">
    <source>
        <dbReference type="EMBL" id="MBF9220734.1"/>
    </source>
</evidence>
<evidence type="ECO:0000256" key="1">
    <source>
        <dbReference type="SAM" id="SignalP"/>
    </source>
</evidence>
<sequence length="158" mass="17703">MRRCFLPLLLALGLSSAAFGQSPAPRFQDYPVSERYHGPQAAPRLMPGTPAWYFRTRIREAARQKPNFAGRYVLAAWGCGAECLSSAIIDVKTGAVFFDDTSVCCWFSPALPEKPENFEPVDFRLNSRLVIMTGMLNEAGRNAPHFFKFERGKLVAIR</sequence>